<reference evidence="2" key="2">
    <citation type="submission" date="2023-05" db="EMBL/GenBank/DDBJ databases">
        <authorList>
            <consortium name="Lawrence Berkeley National Laboratory"/>
            <person name="Steindorff A."/>
            <person name="Hensen N."/>
            <person name="Bonometti L."/>
            <person name="Westerberg I."/>
            <person name="Brannstrom I.O."/>
            <person name="Guillou S."/>
            <person name="Cros-Aarteil S."/>
            <person name="Calhoun S."/>
            <person name="Haridas S."/>
            <person name="Kuo A."/>
            <person name="Mondo S."/>
            <person name="Pangilinan J."/>
            <person name="Riley R."/>
            <person name="Labutti K."/>
            <person name="Andreopoulos B."/>
            <person name="Lipzen A."/>
            <person name="Chen C."/>
            <person name="Yanf M."/>
            <person name="Daum C."/>
            <person name="Ng V."/>
            <person name="Clum A."/>
            <person name="Ohm R."/>
            <person name="Martin F."/>
            <person name="Silar P."/>
            <person name="Natvig D."/>
            <person name="Lalanne C."/>
            <person name="Gautier V."/>
            <person name="Ament-Velasquez S.L."/>
            <person name="Kruys A."/>
            <person name="Hutchinson M.I."/>
            <person name="Powell A.J."/>
            <person name="Barry K."/>
            <person name="Miller A.N."/>
            <person name="Grigoriev I.V."/>
            <person name="Debuchy R."/>
            <person name="Gladieux P."/>
            <person name="Thoren M.H."/>
            <person name="Johannesson H."/>
        </authorList>
    </citation>
    <scope>NUCLEOTIDE SEQUENCE</scope>
    <source>
        <strain evidence="2">CBS 508.74</strain>
    </source>
</reference>
<organism evidence="2 3">
    <name type="scientific">Canariomyces notabilis</name>
    <dbReference type="NCBI Taxonomy" id="2074819"/>
    <lineage>
        <taxon>Eukaryota</taxon>
        <taxon>Fungi</taxon>
        <taxon>Dikarya</taxon>
        <taxon>Ascomycota</taxon>
        <taxon>Pezizomycotina</taxon>
        <taxon>Sordariomycetes</taxon>
        <taxon>Sordariomycetidae</taxon>
        <taxon>Sordariales</taxon>
        <taxon>Chaetomiaceae</taxon>
        <taxon>Canariomyces</taxon>
    </lineage>
</organism>
<dbReference type="Proteomes" id="UP001302812">
    <property type="component" value="Unassembled WGS sequence"/>
</dbReference>
<keyword evidence="3" id="KW-1185">Reference proteome</keyword>
<name>A0AAN6TL74_9PEZI</name>
<protein>
    <submittedName>
        <fullName evidence="2">Uncharacterized protein</fullName>
    </submittedName>
</protein>
<comment type="caution">
    <text evidence="2">The sequence shown here is derived from an EMBL/GenBank/DDBJ whole genome shotgun (WGS) entry which is preliminary data.</text>
</comment>
<dbReference type="GeneID" id="89933143"/>
<dbReference type="RefSeq" id="XP_064674119.1">
    <property type="nucleotide sequence ID" value="XM_064809020.1"/>
</dbReference>
<evidence type="ECO:0000313" key="3">
    <source>
        <dbReference type="Proteomes" id="UP001302812"/>
    </source>
</evidence>
<evidence type="ECO:0000313" key="2">
    <source>
        <dbReference type="EMBL" id="KAK4116549.1"/>
    </source>
</evidence>
<sequence>MVMHNVHPSIQNLPVLPRGHSHTQILPPLHHWLFLLGPGILSAAWEPRPPLCGWIGGHRRGMGRALPGVPGLGQRAPIPFGPYNRPLQPRTSTAKPAADEDKEALAVAQYVGSLANWLLTYLHAPNGPFYDTDPLRYEPEIGGWIEDGLKERHMGILAELNCRVNPEHGCHLRLETDEEHDEGIFLSDDGTNDCDCWSTYRPFLVNPALEIRRRVSMAVYIQFVRSLTLGELEEERDFDRVWHEAQKLYKDSILGTDNPRSKIGHHPVLETLTIYPTKLVERGKALEDLSWELHRTYLRCYQWRSLSDEDRQRFRARLKMMKARKILIMFTFLFVKHDPRWQTRQANPYIGPGWLPVELIRRLGASVNRHYNDIARWVERTILLEMREAHSVGYRDTWRWRWHWADRKRTRAVLDNVVPATEEELEALRNGVGETFCAGCGLDFDDHDTVLKIVVRNKHCPPGSRHWAIESCLVKLGRVLFPPKMVAPPPRCPICRTEFAPGFTFDRPDEGDEEEEVEFGRESDSSDSSEGSEESSTENSSEDSSEDSEIFYPNEVSYLVERAERAEKKNRLKPGPGWCPHFDEREDEDKELDYELRMVDDESRGFFNWDSQNVPGHWVAVWNQRNASTDDGDASGQQG</sequence>
<feature type="region of interest" description="Disordered" evidence="1">
    <location>
        <begin position="503"/>
        <end position="551"/>
    </location>
</feature>
<dbReference type="EMBL" id="MU853333">
    <property type="protein sequence ID" value="KAK4116549.1"/>
    <property type="molecule type" value="Genomic_DNA"/>
</dbReference>
<gene>
    <name evidence="2" type="ORF">N656DRAFT_257343</name>
</gene>
<reference evidence="2" key="1">
    <citation type="journal article" date="2023" name="Mol. Phylogenet. Evol.">
        <title>Genome-scale phylogeny and comparative genomics of the fungal order Sordariales.</title>
        <authorList>
            <person name="Hensen N."/>
            <person name="Bonometti L."/>
            <person name="Westerberg I."/>
            <person name="Brannstrom I.O."/>
            <person name="Guillou S."/>
            <person name="Cros-Aarteil S."/>
            <person name="Calhoun S."/>
            <person name="Haridas S."/>
            <person name="Kuo A."/>
            <person name="Mondo S."/>
            <person name="Pangilinan J."/>
            <person name="Riley R."/>
            <person name="LaButti K."/>
            <person name="Andreopoulos B."/>
            <person name="Lipzen A."/>
            <person name="Chen C."/>
            <person name="Yan M."/>
            <person name="Daum C."/>
            <person name="Ng V."/>
            <person name="Clum A."/>
            <person name="Steindorff A."/>
            <person name="Ohm R.A."/>
            <person name="Martin F."/>
            <person name="Silar P."/>
            <person name="Natvig D.O."/>
            <person name="Lalanne C."/>
            <person name="Gautier V."/>
            <person name="Ament-Velasquez S.L."/>
            <person name="Kruys A."/>
            <person name="Hutchinson M.I."/>
            <person name="Powell A.J."/>
            <person name="Barry K."/>
            <person name="Miller A.N."/>
            <person name="Grigoriev I.V."/>
            <person name="Debuchy R."/>
            <person name="Gladieux P."/>
            <person name="Hiltunen Thoren M."/>
            <person name="Johannesson H."/>
        </authorList>
    </citation>
    <scope>NUCLEOTIDE SEQUENCE</scope>
    <source>
        <strain evidence="2">CBS 508.74</strain>
    </source>
</reference>
<dbReference type="AlphaFoldDB" id="A0AAN6TL74"/>
<proteinExistence type="predicted"/>
<evidence type="ECO:0000256" key="1">
    <source>
        <dbReference type="SAM" id="MobiDB-lite"/>
    </source>
</evidence>
<feature type="compositionally biased region" description="Acidic residues" evidence="1">
    <location>
        <begin position="525"/>
        <end position="549"/>
    </location>
</feature>
<feature type="region of interest" description="Disordered" evidence="1">
    <location>
        <begin position="565"/>
        <end position="586"/>
    </location>
</feature>
<accession>A0AAN6TL74</accession>